<dbReference type="Pfam" id="PF02696">
    <property type="entry name" value="SelO"/>
    <property type="match status" value="1"/>
</dbReference>
<evidence type="ECO:0000256" key="3">
    <source>
        <dbReference type="ARBA" id="ARBA00022695"/>
    </source>
</evidence>
<evidence type="ECO:0000256" key="7">
    <source>
        <dbReference type="ARBA" id="ARBA00022842"/>
    </source>
</evidence>
<comment type="catalytic activity">
    <reaction evidence="8">
        <text>L-threonyl-[protein] + ATP = 3-O-(5'-adenylyl)-L-threonyl-[protein] + diphosphate</text>
        <dbReference type="Rhea" id="RHEA:54292"/>
        <dbReference type="Rhea" id="RHEA-COMP:11060"/>
        <dbReference type="Rhea" id="RHEA-COMP:13847"/>
        <dbReference type="ChEBI" id="CHEBI:30013"/>
        <dbReference type="ChEBI" id="CHEBI:30616"/>
        <dbReference type="ChEBI" id="CHEBI:33019"/>
        <dbReference type="ChEBI" id="CHEBI:138113"/>
        <dbReference type="EC" id="2.7.7.108"/>
    </reaction>
</comment>
<evidence type="ECO:0000256" key="4">
    <source>
        <dbReference type="ARBA" id="ARBA00022723"/>
    </source>
</evidence>
<dbReference type="GO" id="GO:0070733">
    <property type="term" value="F:AMPylase activity"/>
    <property type="evidence" value="ECO:0007669"/>
    <property type="project" value="UniProtKB-EC"/>
</dbReference>
<comment type="catalytic activity">
    <reaction evidence="8">
        <text>L-seryl-[protein] + UTP = O-(5'-uridylyl)-L-seryl-[protein] + diphosphate</text>
        <dbReference type="Rhea" id="RHEA:64604"/>
        <dbReference type="Rhea" id="RHEA-COMP:9863"/>
        <dbReference type="Rhea" id="RHEA-COMP:16635"/>
        <dbReference type="ChEBI" id="CHEBI:29999"/>
        <dbReference type="ChEBI" id="CHEBI:33019"/>
        <dbReference type="ChEBI" id="CHEBI:46398"/>
        <dbReference type="ChEBI" id="CHEBI:156051"/>
    </reaction>
</comment>
<feature type="binding site" evidence="8">
    <location>
        <position position="89"/>
    </location>
    <ligand>
        <name>ATP</name>
        <dbReference type="ChEBI" id="CHEBI:30616"/>
    </ligand>
</feature>
<keyword evidence="2 8" id="KW-0808">Transferase</keyword>
<dbReference type="EC" id="2.7.7.108" evidence="8"/>
<evidence type="ECO:0000256" key="2">
    <source>
        <dbReference type="ARBA" id="ARBA00022679"/>
    </source>
</evidence>
<dbReference type="EMBL" id="CP036422">
    <property type="protein sequence ID" value="QFU77257.1"/>
    <property type="molecule type" value="Genomic_DNA"/>
</dbReference>
<keyword evidence="7 8" id="KW-0460">Magnesium</keyword>
<evidence type="ECO:0000256" key="6">
    <source>
        <dbReference type="ARBA" id="ARBA00022840"/>
    </source>
</evidence>
<feature type="binding site" evidence="8">
    <location>
        <position position="180"/>
    </location>
    <ligand>
        <name>ATP</name>
        <dbReference type="ChEBI" id="CHEBI:30616"/>
    </ligand>
</feature>
<dbReference type="PANTHER" id="PTHR32057">
    <property type="entry name" value="PROTEIN ADENYLYLTRANSFERASE SELO, MITOCHONDRIAL"/>
    <property type="match status" value="1"/>
</dbReference>
<keyword evidence="3 8" id="KW-0548">Nucleotidyltransferase</keyword>
<proteinExistence type="inferred from homology"/>
<feature type="binding site" evidence="8">
    <location>
        <position position="87"/>
    </location>
    <ligand>
        <name>ATP</name>
        <dbReference type="ChEBI" id="CHEBI:30616"/>
    </ligand>
</feature>
<comment type="catalytic activity">
    <reaction evidence="8">
        <text>L-histidyl-[protein] + UTP = N(tele)-(5'-uridylyl)-L-histidyl-[protein] + diphosphate</text>
        <dbReference type="Rhea" id="RHEA:83891"/>
        <dbReference type="Rhea" id="RHEA-COMP:9745"/>
        <dbReference type="Rhea" id="RHEA-COMP:20239"/>
        <dbReference type="ChEBI" id="CHEBI:29979"/>
        <dbReference type="ChEBI" id="CHEBI:33019"/>
        <dbReference type="ChEBI" id="CHEBI:46398"/>
        <dbReference type="ChEBI" id="CHEBI:233474"/>
    </reaction>
</comment>
<organism evidence="9 10">
    <name type="scientific">Halioglobus maricola</name>
    <dbReference type="NCBI Taxonomy" id="2601894"/>
    <lineage>
        <taxon>Bacteria</taxon>
        <taxon>Pseudomonadati</taxon>
        <taxon>Pseudomonadota</taxon>
        <taxon>Gammaproteobacteria</taxon>
        <taxon>Cellvibrionales</taxon>
        <taxon>Halieaceae</taxon>
        <taxon>Halioglobus</taxon>
    </lineage>
</organism>
<feature type="binding site" evidence="8">
    <location>
        <position position="250"/>
    </location>
    <ligand>
        <name>Mg(2+)</name>
        <dbReference type="ChEBI" id="CHEBI:18420"/>
    </ligand>
</feature>
<feature type="binding site" evidence="8">
    <location>
        <position position="173"/>
    </location>
    <ligand>
        <name>ATP</name>
        <dbReference type="ChEBI" id="CHEBI:30616"/>
    </ligand>
</feature>
<dbReference type="AlphaFoldDB" id="A0A5P9NN86"/>
<dbReference type="InterPro" id="IPR003846">
    <property type="entry name" value="SelO"/>
</dbReference>
<comment type="catalytic activity">
    <reaction evidence="8">
        <text>L-tyrosyl-[protein] + UTP = O-(5'-uridylyl)-L-tyrosyl-[protein] + diphosphate</text>
        <dbReference type="Rhea" id="RHEA:83887"/>
        <dbReference type="Rhea" id="RHEA-COMP:10136"/>
        <dbReference type="Rhea" id="RHEA-COMP:20238"/>
        <dbReference type="ChEBI" id="CHEBI:33019"/>
        <dbReference type="ChEBI" id="CHEBI:46398"/>
        <dbReference type="ChEBI" id="CHEBI:46858"/>
        <dbReference type="ChEBI" id="CHEBI:90602"/>
    </reaction>
</comment>
<feature type="binding site" evidence="8">
    <location>
        <position position="259"/>
    </location>
    <ligand>
        <name>ATP</name>
        <dbReference type="ChEBI" id="CHEBI:30616"/>
    </ligand>
</feature>
<keyword evidence="10" id="KW-1185">Reference proteome</keyword>
<feature type="active site" description="Proton acceptor" evidence="8">
    <location>
        <position position="249"/>
    </location>
</feature>
<comment type="similarity">
    <text evidence="1 8">Belongs to the SELO family.</text>
</comment>
<feature type="binding site" evidence="8">
    <location>
        <position position="122"/>
    </location>
    <ligand>
        <name>ATP</name>
        <dbReference type="ChEBI" id="CHEBI:30616"/>
    </ligand>
</feature>
<accession>A0A5P9NN86</accession>
<keyword evidence="4 8" id="KW-0479">Metal-binding</keyword>
<feature type="binding site" evidence="8">
    <location>
        <position position="123"/>
    </location>
    <ligand>
        <name>ATP</name>
        <dbReference type="ChEBI" id="CHEBI:30616"/>
    </ligand>
</feature>
<protein>
    <recommendedName>
        <fullName evidence="8">Protein nucleotidyltransferase YdiU</fullName>
        <ecNumber evidence="8">2.7.7.-</ecNumber>
    </recommendedName>
    <alternativeName>
        <fullName evidence="8">Protein adenylyltransferase YdiU</fullName>
        <ecNumber evidence="8">2.7.7.108</ecNumber>
    </alternativeName>
    <alternativeName>
        <fullName evidence="8">Protein uridylyltransferase YdiU</fullName>
        <ecNumber evidence="8">2.7.7.-</ecNumber>
    </alternativeName>
</protein>
<keyword evidence="5 8" id="KW-0547">Nucleotide-binding</keyword>
<dbReference type="GO" id="GO:0000287">
    <property type="term" value="F:magnesium ion binding"/>
    <property type="evidence" value="ECO:0007669"/>
    <property type="project" value="UniProtKB-UniRule"/>
</dbReference>
<comment type="catalytic activity">
    <reaction evidence="8">
        <text>L-tyrosyl-[protein] + ATP = O-(5'-adenylyl)-L-tyrosyl-[protein] + diphosphate</text>
        <dbReference type="Rhea" id="RHEA:54288"/>
        <dbReference type="Rhea" id="RHEA-COMP:10136"/>
        <dbReference type="Rhea" id="RHEA-COMP:13846"/>
        <dbReference type="ChEBI" id="CHEBI:30616"/>
        <dbReference type="ChEBI" id="CHEBI:33019"/>
        <dbReference type="ChEBI" id="CHEBI:46858"/>
        <dbReference type="ChEBI" id="CHEBI:83624"/>
        <dbReference type="EC" id="2.7.7.108"/>
    </reaction>
</comment>
<gene>
    <name evidence="8" type="primary">ydiU</name>
    <name evidence="8" type="synonym">selO</name>
    <name evidence="9" type="ORF">EY643_17210</name>
</gene>
<dbReference type="Proteomes" id="UP000326287">
    <property type="component" value="Chromosome"/>
</dbReference>
<dbReference type="OrthoDB" id="9776281at2"/>
<dbReference type="NCBIfam" id="NF000658">
    <property type="entry name" value="PRK00029.1"/>
    <property type="match status" value="1"/>
</dbReference>
<evidence type="ECO:0000256" key="5">
    <source>
        <dbReference type="ARBA" id="ARBA00022741"/>
    </source>
</evidence>
<feature type="binding site" evidence="8">
    <location>
        <position position="110"/>
    </location>
    <ligand>
        <name>ATP</name>
        <dbReference type="ChEBI" id="CHEBI:30616"/>
    </ligand>
</feature>
<dbReference type="GO" id="GO:0005524">
    <property type="term" value="F:ATP binding"/>
    <property type="evidence" value="ECO:0007669"/>
    <property type="project" value="UniProtKB-UniRule"/>
</dbReference>
<comment type="catalytic activity">
    <reaction evidence="8">
        <text>L-seryl-[protein] + ATP = 3-O-(5'-adenylyl)-L-seryl-[protein] + diphosphate</text>
        <dbReference type="Rhea" id="RHEA:58120"/>
        <dbReference type="Rhea" id="RHEA-COMP:9863"/>
        <dbReference type="Rhea" id="RHEA-COMP:15073"/>
        <dbReference type="ChEBI" id="CHEBI:29999"/>
        <dbReference type="ChEBI" id="CHEBI:30616"/>
        <dbReference type="ChEBI" id="CHEBI:33019"/>
        <dbReference type="ChEBI" id="CHEBI:142516"/>
        <dbReference type="EC" id="2.7.7.108"/>
    </reaction>
</comment>
<sequence length="489" mass="53517">MASIPFDNSFARLSDTFYTRLDPTPVAKPGPIAVNDALAAELGIDAGWLASEEGTAVIAGNVVPTGAEPLAAVYAGHQFGNYNPQLGDGRAVLLGEVVTKSGQRFDIQLKGSGRTPYSRGGDGRSPMGPVIREYLLSEAFHALGVPATRALAAVSTGEDVFRESASPGAVMARVASSHIRIGTFQFFAARGDQEALQTLTGYCLDRHFPAQAGAPNAALALLDAVIASQAELVAKWMCLGFIHGVMNTDNMLICGETIDFGPCAFMDEFHPGKVFSSIDQGGRYAYANQPAIAHWNLACLAQSLLPLLHPEQDEAVALAQAAVDSFPVQYQAAHHRGMANKFGLMEISDHDNKLVEDFFELLTNEKADFTLAFRRLYEIAAEDTSEISEWFEFSAAFELWLAQWRRRLKEDPLTPETRAERMRLANPVFVPRNHRVEEAIRAAEDEKDFRPFRALLACLADPFTWRAEQAHYAQPPLPQEIVQQTFCGT</sequence>
<feature type="binding site" evidence="8">
    <location>
        <position position="90"/>
    </location>
    <ligand>
        <name>ATP</name>
        <dbReference type="ChEBI" id="CHEBI:30616"/>
    </ligand>
</feature>
<name>A0A5P9NN86_9GAMM</name>
<comment type="function">
    <text evidence="8">Nucleotidyltransferase involved in the post-translational modification of proteins. It can catalyze the addition of adenosine monophosphate (AMP) or uridine monophosphate (UMP) to a protein, resulting in modifications known as AMPylation and UMPylation.</text>
</comment>
<dbReference type="RefSeq" id="WP_153240402.1">
    <property type="nucleotide sequence ID" value="NZ_CP036422.1"/>
</dbReference>
<dbReference type="PANTHER" id="PTHR32057:SF14">
    <property type="entry name" value="PROTEIN ADENYLYLTRANSFERASE SELO, MITOCHONDRIAL"/>
    <property type="match status" value="1"/>
</dbReference>
<evidence type="ECO:0000256" key="8">
    <source>
        <dbReference type="HAMAP-Rule" id="MF_00692"/>
    </source>
</evidence>
<reference evidence="9 10" key="1">
    <citation type="submission" date="2019-02" db="EMBL/GenBank/DDBJ databases">
        <authorList>
            <person name="Li S.-H."/>
        </authorList>
    </citation>
    <scope>NUCLEOTIDE SEQUENCE [LARGE SCALE GENOMIC DNA]</scope>
    <source>
        <strain evidence="9 10">IMCC14385</strain>
    </source>
</reference>
<dbReference type="HAMAP" id="MF_00692">
    <property type="entry name" value="SelO"/>
    <property type="match status" value="1"/>
</dbReference>
<comment type="cofactor">
    <cofactor evidence="8">
        <name>Mg(2+)</name>
        <dbReference type="ChEBI" id="CHEBI:18420"/>
    </cofactor>
    <cofactor evidence="8">
        <name>Mn(2+)</name>
        <dbReference type="ChEBI" id="CHEBI:29035"/>
    </cofactor>
</comment>
<evidence type="ECO:0000256" key="1">
    <source>
        <dbReference type="ARBA" id="ARBA00009747"/>
    </source>
</evidence>
<evidence type="ECO:0000313" key="10">
    <source>
        <dbReference type="Proteomes" id="UP000326287"/>
    </source>
</evidence>
<keyword evidence="6 8" id="KW-0067">ATP-binding</keyword>
<keyword evidence="8" id="KW-0464">Manganese</keyword>
<evidence type="ECO:0000313" key="9">
    <source>
        <dbReference type="EMBL" id="QFU77257.1"/>
    </source>
</evidence>
<dbReference type="EC" id="2.7.7.-" evidence="8"/>
<dbReference type="GO" id="GO:0030145">
    <property type="term" value="F:manganese ion binding"/>
    <property type="evidence" value="ECO:0007669"/>
    <property type="project" value="UniProtKB-UniRule"/>
</dbReference>
<feature type="binding site" evidence="8">
    <location>
        <position position="259"/>
    </location>
    <ligand>
        <name>Mg(2+)</name>
        <dbReference type="ChEBI" id="CHEBI:18420"/>
    </ligand>
</feature>
<dbReference type="KEGG" id="halc:EY643_17210"/>